<organism evidence="2 3">
    <name type="scientific">Candidatus Kerfeldbacteria bacterium RIFOXYB2_FULL_38_14</name>
    <dbReference type="NCBI Taxonomy" id="1798547"/>
    <lineage>
        <taxon>Bacteria</taxon>
        <taxon>Candidatus Kerfeldiibacteriota</taxon>
    </lineage>
</organism>
<keyword evidence="1" id="KW-1133">Transmembrane helix</keyword>
<keyword evidence="1" id="KW-0472">Membrane</keyword>
<proteinExistence type="predicted"/>
<reference evidence="2 3" key="1">
    <citation type="journal article" date="2016" name="Nat. Commun.">
        <title>Thousands of microbial genomes shed light on interconnected biogeochemical processes in an aquifer system.</title>
        <authorList>
            <person name="Anantharaman K."/>
            <person name="Brown C.T."/>
            <person name="Hug L.A."/>
            <person name="Sharon I."/>
            <person name="Castelle C.J."/>
            <person name="Probst A.J."/>
            <person name="Thomas B.C."/>
            <person name="Singh A."/>
            <person name="Wilkins M.J."/>
            <person name="Karaoz U."/>
            <person name="Brodie E.L."/>
            <person name="Williams K.H."/>
            <person name="Hubbard S.S."/>
            <person name="Banfield J.F."/>
        </authorList>
    </citation>
    <scope>NUCLEOTIDE SEQUENCE [LARGE SCALE GENOMIC DNA]</scope>
</reference>
<evidence type="ECO:0000256" key="1">
    <source>
        <dbReference type="SAM" id="Phobius"/>
    </source>
</evidence>
<comment type="caution">
    <text evidence="2">The sequence shown here is derived from an EMBL/GenBank/DDBJ whole genome shotgun (WGS) entry which is preliminary data.</text>
</comment>
<evidence type="ECO:0000313" key="3">
    <source>
        <dbReference type="Proteomes" id="UP000176420"/>
    </source>
</evidence>
<protein>
    <submittedName>
        <fullName evidence="2">Uncharacterized protein</fullName>
    </submittedName>
</protein>
<keyword evidence="1" id="KW-0812">Transmembrane</keyword>
<gene>
    <name evidence="2" type="ORF">A2319_05030</name>
</gene>
<evidence type="ECO:0000313" key="2">
    <source>
        <dbReference type="EMBL" id="OGY87775.1"/>
    </source>
</evidence>
<sequence length="157" mass="18465">MDIETIILLAGSVLFFVLLWLFVSFLTSLLSGWRFLAKSFAYDEVRQHLSNVQPPKFIEHLSIRTFSRYRYCARLILAQEGFGLKMIFLFPFHQQLFFPWPKIVSITERNILFFKGVTVAVGEKEIFITGKQAQNLYQAWQKHQGFSTSVKDEKNRY</sequence>
<dbReference type="EMBL" id="MHKI01000006">
    <property type="protein sequence ID" value="OGY87775.1"/>
    <property type="molecule type" value="Genomic_DNA"/>
</dbReference>
<name>A0A1G2BFF1_9BACT</name>
<dbReference type="AlphaFoldDB" id="A0A1G2BFF1"/>
<dbReference type="Proteomes" id="UP000176420">
    <property type="component" value="Unassembled WGS sequence"/>
</dbReference>
<feature type="transmembrane region" description="Helical" evidence="1">
    <location>
        <begin position="6"/>
        <end position="30"/>
    </location>
</feature>
<accession>A0A1G2BFF1</accession>